<organism evidence="1 2">
    <name type="scientific">Xenopus laevis</name>
    <name type="common">African clawed frog</name>
    <dbReference type="NCBI Taxonomy" id="8355"/>
    <lineage>
        <taxon>Eukaryota</taxon>
        <taxon>Metazoa</taxon>
        <taxon>Chordata</taxon>
        <taxon>Craniata</taxon>
        <taxon>Vertebrata</taxon>
        <taxon>Euteleostomi</taxon>
        <taxon>Amphibia</taxon>
        <taxon>Batrachia</taxon>
        <taxon>Anura</taxon>
        <taxon>Pipoidea</taxon>
        <taxon>Pipidae</taxon>
        <taxon>Xenopodinae</taxon>
        <taxon>Xenopus</taxon>
        <taxon>Xenopus</taxon>
    </lineage>
</organism>
<dbReference type="AlphaFoldDB" id="A0A974DV61"/>
<gene>
    <name evidence="1" type="ORF">XELAEV_18009661mg</name>
</gene>
<proteinExistence type="predicted"/>
<protein>
    <submittedName>
        <fullName evidence="1">Uncharacterized protein</fullName>
    </submittedName>
</protein>
<name>A0A974DV61_XENLA</name>
<dbReference type="Proteomes" id="UP000694892">
    <property type="component" value="Chromosome 1S"/>
</dbReference>
<evidence type="ECO:0000313" key="2">
    <source>
        <dbReference type="Proteomes" id="UP000694892"/>
    </source>
</evidence>
<evidence type="ECO:0000313" key="1">
    <source>
        <dbReference type="EMBL" id="OCT97437.1"/>
    </source>
</evidence>
<sequence length="78" mass="8727">MSFFVGTDSVELHDYFIWRSLRSCMGSSNVLVSATWDNNQKHCLCHIPPLNSCMAACNVKYTLEIVVASAQSNPRAYP</sequence>
<accession>A0A974DV61</accession>
<reference evidence="2" key="1">
    <citation type="journal article" date="2016" name="Nature">
        <title>Genome evolution in the allotetraploid frog Xenopus laevis.</title>
        <authorList>
            <person name="Session A.M."/>
            <person name="Uno Y."/>
            <person name="Kwon T."/>
            <person name="Chapman J.A."/>
            <person name="Toyoda A."/>
            <person name="Takahashi S."/>
            <person name="Fukui A."/>
            <person name="Hikosaka A."/>
            <person name="Suzuki A."/>
            <person name="Kondo M."/>
            <person name="van Heeringen S.J."/>
            <person name="Quigley I."/>
            <person name="Heinz S."/>
            <person name="Ogino H."/>
            <person name="Ochi H."/>
            <person name="Hellsten U."/>
            <person name="Lyons J.B."/>
            <person name="Simakov O."/>
            <person name="Putnam N."/>
            <person name="Stites J."/>
            <person name="Kuroki Y."/>
            <person name="Tanaka T."/>
            <person name="Michiue T."/>
            <person name="Watanabe M."/>
            <person name="Bogdanovic O."/>
            <person name="Lister R."/>
            <person name="Georgiou G."/>
            <person name="Paranjpe S.S."/>
            <person name="van Kruijsbergen I."/>
            <person name="Shu S."/>
            <person name="Carlson J."/>
            <person name="Kinoshita T."/>
            <person name="Ohta Y."/>
            <person name="Mawaribuchi S."/>
            <person name="Jenkins J."/>
            <person name="Grimwood J."/>
            <person name="Schmutz J."/>
            <person name="Mitros T."/>
            <person name="Mozaffari S.V."/>
            <person name="Suzuki Y."/>
            <person name="Haramoto Y."/>
            <person name="Yamamoto T.S."/>
            <person name="Takagi C."/>
            <person name="Heald R."/>
            <person name="Miller K."/>
            <person name="Haudenschild C."/>
            <person name="Kitzman J."/>
            <person name="Nakayama T."/>
            <person name="Izutsu Y."/>
            <person name="Robert J."/>
            <person name="Fortriede J."/>
            <person name="Burns K."/>
            <person name="Lotay V."/>
            <person name="Karimi K."/>
            <person name="Yasuoka Y."/>
            <person name="Dichmann D.S."/>
            <person name="Flajnik M.F."/>
            <person name="Houston D.W."/>
            <person name="Shendure J."/>
            <person name="DuPasquier L."/>
            <person name="Vize P.D."/>
            <person name="Zorn A.M."/>
            <person name="Ito M."/>
            <person name="Marcotte E.M."/>
            <person name="Wallingford J.B."/>
            <person name="Ito Y."/>
            <person name="Asashima M."/>
            <person name="Ueno N."/>
            <person name="Matsuda Y."/>
            <person name="Veenstra G.J."/>
            <person name="Fujiyama A."/>
            <person name="Harland R.M."/>
            <person name="Taira M."/>
            <person name="Rokhsar D.S."/>
        </authorList>
    </citation>
    <scope>NUCLEOTIDE SEQUENCE [LARGE SCALE GENOMIC DNA]</scope>
    <source>
        <strain evidence="2">J</strain>
    </source>
</reference>
<dbReference type="EMBL" id="CM004467">
    <property type="protein sequence ID" value="OCT97437.1"/>
    <property type="molecule type" value="Genomic_DNA"/>
</dbReference>